<evidence type="ECO:0000313" key="1">
    <source>
        <dbReference type="EMBL" id="KAJ6679063.1"/>
    </source>
</evidence>
<keyword evidence="2" id="KW-1185">Reference proteome</keyword>
<dbReference type="AlphaFoldDB" id="A0A9Q0NZY5"/>
<sequence>MHWCLYQPSHTISFSCTYWTLEEQKHWGAQLLNMLHELWWWFGESFYQHAREGTNKCCFGLPTWYDHKWYHPQSDNFLPKA</sequence>
<gene>
    <name evidence="1" type="ORF">OIU79_018933</name>
</gene>
<dbReference type="OrthoDB" id="271506at2759"/>
<evidence type="ECO:0000313" key="2">
    <source>
        <dbReference type="Proteomes" id="UP001151532"/>
    </source>
</evidence>
<organism evidence="1 2">
    <name type="scientific">Salix purpurea</name>
    <name type="common">Purple osier willow</name>
    <dbReference type="NCBI Taxonomy" id="77065"/>
    <lineage>
        <taxon>Eukaryota</taxon>
        <taxon>Viridiplantae</taxon>
        <taxon>Streptophyta</taxon>
        <taxon>Embryophyta</taxon>
        <taxon>Tracheophyta</taxon>
        <taxon>Spermatophyta</taxon>
        <taxon>Magnoliopsida</taxon>
        <taxon>eudicotyledons</taxon>
        <taxon>Gunneridae</taxon>
        <taxon>Pentapetalae</taxon>
        <taxon>rosids</taxon>
        <taxon>fabids</taxon>
        <taxon>Malpighiales</taxon>
        <taxon>Salicaceae</taxon>
        <taxon>Saliceae</taxon>
        <taxon>Salix</taxon>
    </lineage>
</organism>
<dbReference type="Proteomes" id="UP001151532">
    <property type="component" value="Chromosome 14"/>
</dbReference>
<reference evidence="1" key="2">
    <citation type="journal article" date="2023" name="Int. J. Mol. Sci.">
        <title>De Novo Assembly and Annotation of 11 Diverse Shrub Willow (Salix) Genomes Reveals Novel Gene Organization in Sex-Linked Regions.</title>
        <authorList>
            <person name="Hyden B."/>
            <person name="Feng K."/>
            <person name="Yates T.B."/>
            <person name="Jawdy S."/>
            <person name="Cereghino C."/>
            <person name="Smart L.B."/>
            <person name="Muchero W."/>
        </authorList>
    </citation>
    <scope>NUCLEOTIDE SEQUENCE</scope>
    <source>
        <tissue evidence="1">Shoot tip</tissue>
    </source>
</reference>
<proteinExistence type="predicted"/>
<protein>
    <submittedName>
        <fullName evidence="1">Uncharacterized protein</fullName>
    </submittedName>
</protein>
<comment type="caution">
    <text evidence="1">The sequence shown here is derived from an EMBL/GenBank/DDBJ whole genome shotgun (WGS) entry which is preliminary data.</text>
</comment>
<accession>A0A9Q0NZY5</accession>
<dbReference type="EMBL" id="JAPFFK010000020">
    <property type="protein sequence ID" value="KAJ6679063.1"/>
    <property type="molecule type" value="Genomic_DNA"/>
</dbReference>
<name>A0A9Q0NZY5_SALPP</name>
<reference evidence="1" key="1">
    <citation type="submission" date="2022-11" db="EMBL/GenBank/DDBJ databases">
        <authorList>
            <person name="Hyden B.L."/>
            <person name="Feng K."/>
            <person name="Yates T."/>
            <person name="Jawdy S."/>
            <person name="Smart L.B."/>
            <person name="Muchero W."/>
        </authorList>
    </citation>
    <scope>NUCLEOTIDE SEQUENCE</scope>
    <source>
        <tissue evidence="1">Shoot tip</tissue>
    </source>
</reference>